<dbReference type="EMBL" id="CAEKKB010000004">
    <property type="protein sequence ID" value="CAB4307937.1"/>
    <property type="molecule type" value="Genomic_DNA"/>
</dbReference>
<feature type="compositionally biased region" description="Low complexity" evidence="3">
    <location>
        <begin position="45"/>
        <end position="54"/>
    </location>
</feature>
<proteinExistence type="inferred from homology"/>
<gene>
    <name evidence="5" type="ORF">ORAREDHAP_LOCUS26932</name>
</gene>
<feature type="region of interest" description="Disordered" evidence="3">
    <location>
        <begin position="20"/>
        <end position="140"/>
    </location>
</feature>
<dbReference type="Proteomes" id="UP000507245">
    <property type="component" value="Unassembled WGS sequence"/>
</dbReference>
<dbReference type="InterPro" id="IPR001752">
    <property type="entry name" value="Kinesin_motor_dom"/>
</dbReference>
<dbReference type="InterPro" id="IPR027417">
    <property type="entry name" value="P-loop_NTPase"/>
</dbReference>
<dbReference type="OrthoDB" id="3176171at2759"/>
<evidence type="ECO:0000313" key="6">
    <source>
        <dbReference type="Proteomes" id="UP000507245"/>
    </source>
</evidence>
<evidence type="ECO:0000256" key="3">
    <source>
        <dbReference type="SAM" id="MobiDB-lite"/>
    </source>
</evidence>
<dbReference type="GO" id="GO:0007018">
    <property type="term" value="P:microtubule-based movement"/>
    <property type="evidence" value="ECO:0007669"/>
    <property type="project" value="InterPro"/>
</dbReference>
<evidence type="ECO:0000256" key="2">
    <source>
        <dbReference type="PROSITE-ProRule" id="PRU00283"/>
    </source>
</evidence>
<dbReference type="GO" id="GO:0003777">
    <property type="term" value="F:microtubule motor activity"/>
    <property type="evidence" value="ECO:0007669"/>
    <property type="project" value="InterPro"/>
</dbReference>
<dbReference type="GO" id="GO:0005524">
    <property type="term" value="F:ATP binding"/>
    <property type="evidence" value="ECO:0007669"/>
    <property type="project" value="InterPro"/>
</dbReference>
<evidence type="ECO:0000256" key="1">
    <source>
        <dbReference type="ARBA" id="ARBA00023175"/>
    </source>
</evidence>
<keyword evidence="1" id="KW-0505">Motor protein</keyword>
<evidence type="ECO:0000313" key="5">
    <source>
        <dbReference type="EMBL" id="CAB4307937.1"/>
    </source>
</evidence>
<evidence type="ECO:0000259" key="4">
    <source>
        <dbReference type="PROSITE" id="PS50067"/>
    </source>
</evidence>
<dbReference type="InterPro" id="IPR036961">
    <property type="entry name" value="Kinesin_motor_dom_sf"/>
</dbReference>
<dbReference type="AlphaFoldDB" id="A0A6J5X667"/>
<name>A0A6J5X667_PRUAR</name>
<comment type="caution">
    <text evidence="2">Lacks conserved residue(s) required for the propagation of feature annotation.</text>
</comment>
<feature type="compositionally biased region" description="Low complexity" evidence="3">
    <location>
        <begin position="102"/>
        <end position="119"/>
    </location>
</feature>
<dbReference type="PROSITE" id="PS50067">
    <property type="entry name" value="KINESIN_MOTOR_2"/>
    <property type="match status" value="1"/>
</dbReference>
<comment type="similarity">
    <text evidence="2">Belongs to the TRAFAC class myosin-kinesin ATPase superfamily. Kinesin family.</text>
</comment>
<protein>
    <recommendedName>
        <fullName evidence="4">Kinesin motor domain-containing protein</fullName>
    </recommendedName>
</protein>
<accession>A0A6J5X667</accession>
<dbReference type="Pfam" id="PF00225">
    <property type="entry name" value="Kinesin"/>
    <property type="match status" value="1"/>
</dbReference>
<keyword evidence="6" id="KW-1185">Reference proteome</keyword>
<feature type="compositionally biased region" description="Pro residues" evidence="3">
    <location>
        <begin position="28"/>
        <end position="44"/>
    </location>
</feature>
<dbReference type="SUPFAM" id="SSF52540">
    <property type="entry name" value="P-loop containing nucleoside triphosphate hydrolases"/>
    <property type="match status" value="1"/>
</dbReference>
<organism evidence="5 6">
    <name type="scientific">Prunus armeniaca</name>
    <name type="common">Apricot</name>
    <name type="synonym">Armeniaca vulgaris</name>
    <dbReference type="NCBI Taxonomy" id="36596"/>
    <lineage>
        <taxon>Eukaryota</taxon>
        <taxon>Viridiplantae</taxon>
        <taxon>Streptophyta</taxon>
        <taxon>Embryophyta</taxon>
        <taxon>Tracheophyta</taxon>
        <taxon>Spermatophyta</taxon>
        <taxon>Magnoliopsida</taxon>
        <taxon>eudicotyledons</taxon>
        <taxon>Gunneridae</taxon>
        <taxon>Pentapetalae</taxon>
        <taxon>rosids</taxon>
        <taxon>fabids</taxon>
        <taxon>Rosales</taxon>
        <taxon>Rosaceae</taxon>
        <taxon>Amygdaloideae</taxon>
        <taxon>Amygdaleae</taxon>
        <taxon>Prunus</taxon>
    </lineage>
</organism>
<feature type="domain" description="Kinesin motor" evidence="4">
    <location>
        <begin position="146"/>
        <end position="206"/>
    </location>
</feature>
<dbReference type="PRINTS" id="PR01217">
    <property type="entry name" value="PRICHEXTENSN"/>
</dbReference>
<sequence length="206" mass="21597">MMPISSISLQRFKLAHEVQGTLNATPLTPSPAPSPEPTISPYPASPVHSPAPSSDTVIISHQHHPTKVPPHPRPCPYHGSGIPPSSSPTSHPNPTVPPTCAPNGSPYSPSTSPSSQLPPHVLPAPVVSNAPKGSAQDLISPSPSPSLSYVLGAIESIANGDSHVPFRDSKLTMLQQDSFEDDKTKILMVLCASPDPRGNTQDNLHP</sequence>
<feature type="compositionally biased region" description="Low complexity" evidence="3">
    <location>
        <begin position="83"/>
        <end position="93"/>
    </location>
</feature>
<dbReference type="Gene3D" id="3.40.850.10">
    <property type="entry name" value="Kinesin motor domain"/>
    <property type="match status" value="1"/>
</dbReference>
<reference evidence="6" key="1">
    <citation type="journal article" date="2020" name="Genome Biol.">
        <title>Gamete binning: chromosome-level and haplotype-resolved genome assembly enabled by high-throughput single-cell sequencing of gamete genomes.</title>
        <authorList>
            <person name="Campoy J.A."/>
            <person name="Sun H."/>
            <person name="Goel M."/>
            <person name="Jiao W.-B."/>
            <person name="Folz-Donahue K."/>
            <person name="Wang N."/>
            <person name="Rubio M."/>
            <person name="Liu C."/>
            <person name="Kukat C."/>
            <person name="Ruiz D."/>
            <person name="Huettel B."/>
            <person name="Schneeberger K."/>
        </authorList>
    </citation>
    <scope>NUCLEOTIDE SEQUENCE [LARGE SCALE GENOMIC DNA]</scope>
    <source>
        <strain evidence="6">cv. Rojo Pasion</strain>
    </source>
</reference>
<dbReference type="GO" id="GO:0008017">
    <property type="term" value="F:microtubule binding"/>
    <property type="evidence" value="ECO:0007669"/>
    <property type="project" value="InterPro"/>
</dbReference>